<dbReference type="Pfam" id="PF07833">
    <property type="entry name" value="Cu_amine_oxidN1"/>
    <property type="match status" value="1"/>
</dbReference>
<evidence type="ECO:0000313" key="3">
    <source>
        <dbReference type="EMBL" id="MCY9696227.1"/>
    </source>
</evidence>
<name>A0ABT4GJ46_9BACL</name>
<evidence type="ECO:0000256" key="1">
    <source>
        <dbReference type="SAM" id="SignalP"/>
    </source>
</evidence>
<keyword evidence="4" id="KW-1185">Reference proteome</keyword>
<dbReference type="Proteomes" id="UP001527099">
    <property type="component" value="Unassembled WGS sequence"/>
</dbReference>
<feature type="signal peptide" evidence="1">
    <location>
        <begin position="1"/>
        <end position="19"/>
    </location>
</feature>
<dbReference type="SUPFAM" id="SSF55383">
    <property type="entry name" value="Copper amine oxidase, domain N"/>
    <property type="match status" value="1"/>
</dbReference>
<dbReference type="InterPro" id="IPR036582">
    <property type="entry name" value="Mao_N_sf"/>
</dbReference>
<protein>
    <submittedName>
        <fullName evidence="3">Copper amine oxidase N-terminal domain-containing protein</fullName>
    </submittedName>
</protein>
<dbReference type="RefSeq" id="WP_029196097.1">
    <property type="nucleotide sequence ID" value="NZ_JAMDMW010000156.1"/>
</dbReference>
<accession>A0ABT4GJ46</accession>
<organism evidence="3 4">
    <name type="scientific">Paenibacillus alginolyticus</name>
    <dbReference type="NCBI Taxonomy" id="59839"/>
    <lineage>
        <taxon>Bacteria</taxon>
        <taxon>Bacillati</taxon>
        <taxon>Bacillota</taxon>
        <taxon>Bacilli</taxon>
        <taxon>Bacillales</taxon>
        <taxon>Paenibacillaceae</taxon>
        <taxon>Paenibacillus</taxon>
    </lineage>
</organism>
<evidence type="ECO:0000313" key="4">
    <source>
        <dbReference type="Proteomes" id="UP001527099"/>
    </source>
</evidence>
<reference evidence="3 4" key="1">
    <citation type="submission" date="2022-05" db="EMBL/GenBank/DDBJ databases">
        <title>Genome Sequencing of Bee-Associated Microbes.</title>
        <authorList>
            <person name="Dunlap C."/>
        </authorList>
    </citation>
    <scope>NUCLEOTIDE SEQUENCE [LARGE SCALE GENOMIC DNA]</scope>
    <source>
        <strain evidence="3 4">NRRL B-14421</strain>
    </source>
</reference>
<feature type="chain" id="PRO_5047372695" evidence="1">
    <location>
        <begin position="20"/>
        <end position="205"/>
    </location>
</feature>
<sequence length="205" mass="22547">MKVQRILALMLMFFVLSTAAVVASSIWGDFKGNNIARLIVNDQTAEFGDSDVPPLIVEGKTVLPLRAVSDALQALVKWDNSNKTAYLYKPNVHMFFTTEVRKDSAIVPFGVVERGKEADFIVFAQVDNLKASINSVRVSVVSPSGKSVITPVVKSISESKESFWLKVPLYGVSFNEAGTYVVKFAMKQDGSNDYSVVSEKQIQSE</sequence>
<dbReference type="InterPro" id="IPR012854">
    <property type="entry name" value="Cu_amine_oxidase-like_N"/>
</dbReference>
<proteinExistence type="predicted"/>
<dbReference type="EMBL" id="JAMDMX010000091">
    <property type="protein sequence ID" value="MCY9696227.1"/>
    <property type="molecule type" value="Genomic_DNA"/>
</dbReference>
<feature type="domain" description="Copper amine oxidase-like N-terminal" evidence="2">
    <location>
        <begin position="40"/>
        <end position="98"/>
    </location>
</feature>
<comment type="caution">
    <text evidence="3">The sequence shown here is derived from an EMBL/GenBank/DDBJ whole genome shotgun (WGS) entry which is preliminary data.</text>
</comment>
<gene>
    <name evidence="3" type="ORF">M5X19_25500</name>
</gene>
<evidence type="ECO:0000259" key="2">
    <source>
        <dbReference type="Pfam" id="PF07833"/>
    </source>
</evidence>
<keyword evidence="1" id="KW-0732">Signal</keyword>